<dbReference type="PROSITE" id="PS50127">
    <property type="entry name" value="UBC_2"/>
    <property type="match status" value="1"/>
</dbReference>
<dbReference type="RefSeq" id="XP_002682798.1">
    <property type="nucleotide sequence ID" value="XM_002682752.1"/>
</dbReference>
<dbReference type="InParanoid" id="D2UYY8"/>
<feature type="non-terminal residue" evidence="2">
    <location>
        <position position="99"/>
    </location>
</feature>
<dbReference type="OrthoDB" id="7851174at2759"/>
<name>D2UYY8_NAEGR</name>
<evidence type="ECO:0000313" key="3">
    <source>
        <dbReference type="Proteomes" id="UP000006671"/>
    </source>
</evidence>
<keyword evidence="3" id="KW-1185">Reference proteome</keyword>
<dbReference type="KEGG" id="ngr:NAEGRDRAFT_29645"/>
<dbReference type="Proteomes" id="UP000006671">
    <property type="component" value="Unassembled WGS sequence"/>
</dbReference>
<dbReference type="Gene3D" id="3.10.110.10">
    <property type="entry name" value="Ubiquitin Conjugating Enzyme"/>
    <property type="match status" value="1"/>
</dbReference>
<dbReference type="InterPro" id="IPR000608">
    <property type="entry name" value="UBC"/>
</dbReference>
<dbReference type="Pfam" id="PF00179">
    <property type="entry name" value="UQ_con"/>
    <property type="match status" value="1"/>
</dbReference>
<dbReference type="PANTHER" id="PTHR24067">
    <property type="entry name" value="UBIQUITIN-CONJUGATING ENZYME E2"/>
    <property type="match status" value="1"/>
</dbReference>
<dbReference type="EMBL" id="GG738846">
    <property type="protein sequence ID" value="EFC50054.1"/>
    <property type="molecule type" value="Genomic_DNA"/>
</dbReference>
<dbReference type="eggNOG" id="KOG0417">
    <property type="taxonomic scope" value="Eukaryota"/>
</dbReference>
<proteinExistence type="predicted"/>
<evidence type="ECO:0000259" key="1">
    <source>
        <dbReference type="PROSITE" id="PS50127"/>
    </source>
</evidence>
<dbReference type="VEuPathDB" id="AmoebaDB:NAEGRDRAFT_29645"/>
<dbReference type="GeneID" id="8863035"/>
<gene>
    <name evidence="2" type="ORF">NAEGRDRAFT_29645</name>
</gene>
<dbReference type="STRING" id="5762.D2UYY8"/>
<dbReference type="InterPro" id="IPR050113">
    <property type="entry name" value="Ub_conjugating_enzyme"/>
</dbReference>
<dbReference type="SUPFAM" id="SSF54495">
    <property type="entry name" value="UBC-like"/>
    <property type="match status" value="1"/>
</dbReference>
<dbReference type="AlphaFoldDB" id="D2UYY8"/>
<organism evidence="3">
    <name type="scientific">Naegleria gruberi</name>
    <name type="common">Amoeba</name>
    <dbReference type="NCBI Taxonomy" id="5762"/>
    <lineage>
        <taxon>Eukaryota</taxon>
        <taxon>Discoba</taxon>
        <taxon>Heterolobosea</taxon>
        <taxon>Tetramitia</taxon>
        <taxon>Eutetramitia</taxon>
        <taxon>Vahlkampfiidae</taxon>
        <taxon>Naegleria</taxon>
    </lineage>
</organism>
<evidence type="ECO:0000313" key="2">
    <source>
        <dbReference type="EMBL" id="EFC50054.1"/>
    </source>
</evidence>
<dbReference type="CDD" id="cd23955">
    <property type="entry name" value="UBCc_invertebrate"/>
    <property type="match status" value="1"/>
</dbReference>
<feature type="domain" description="UBC core" evidence="1">
    <location>
        <begin position="10"/>
        <end position="99"/>
    </location>
</feature>
<accession>D2UYY8</accession>
<dbReference type="InterPro" id="IPR016135">
    <property type="entry name" value="UBQ-conjugating_enzyme/RWD"/>
</dbReference>
<sequence>MLSNNNKQDRVLKRLMKDLKEIQMNPLETVYAEPFKGDLFKWYATVLAPKTSKYRGIILLLEIDFPLDYPNKPPTINCLTRLHHSHVFGSWICLDILES</sequence>
<reference evidence="2 3" key="1">
    <citation type="journal article" date="2010" name="Cell">
        <title>The genome of Naegleria gruberi illuminates early eukaryotic versatility.</title>
        <authorList>
            <person name="Fritz-Laylin L.K."/>
            <person name="Prochnik S.E."/>
            <person name="Ginger M.L."/>
            <person name="Dacks J.B."/>
            <person name="Carpenter M.L."/>
            <person name="Field M.C."/>
            <person name="Kuo A."/>
            <person name="Paredez A."/>
            <person name="Chapman J."/>
            <person name="Pham J."/>
            <person name="Shu S."/>
            <person name="Neupane R."/>
            <person name="Cipriano M."/>
            <person name="Mancuso J."/>
            <person name="Tu H."/>
            <person name="Salamov A."/>
            <person name="Lindquist E."/>
            <person name="Shapiro H."/>
            <person name="Lucas S."/>
            <person name="Grigoriev I.V."/>
            <person name="Cande W.Z."/>
            <person name="Fulton C."/>
            <person name="Rokhsar D.S."/>
            <person name="Dawson S.C."/>
        </authorList>
    </citation>
    <scope>NUCLEOTIDE SEQUENCE [LARGE SCALE GENOMIC DNA]</scope>
    <source>
        <strain evidence="2 3">NEG-M</strain>
    </source>
</reference>
<protein>
    <submittedName>
        <fullName evidence="2">Predicted protein</fullName>
    </submittedName>
</protein>